<evidence type="ECO:0000256" key="5">
    <source>
        <dbReference type="SAM" id="MobiDB-lite"/>
    </source>
</evidence>
<accession>A0A077Z360</accession>
<sequence>MSEDEDYMSDRILSQWYVEVIFESVCKSFFSPDVRPGVVGPSVAKRYRMDKKREEANVKNRQLKTGELERSTLQSGLKTALPEDNKGYALLKKMGFKPGCSIGKRASELEKLGLSKGPLKEPLPITLKADRFGLGHSEEVARKAKAELEDMVALTRSSQTDFIERKRAAEAYRTLTKDLRMARKACYDLDCTAGVQTPVMTSFWPKGALKSADEEELNASDDQNLTVQAKLSAEEITSLLKSLIEYLRKTYFYCLWCSVRYEDQLLGRKERLSSCLVPIKKLNFRGVCGDVLGNFVNLWVRMEQVLRKITNFEMMLVCGEFFGSDMTENLRITKGELRCPLPTYILGPVKPEAARYYCNVAGGEIGHNLIYLGKKGMFTSASGLTVAYLSGFESEYEDEFHFSEDTVDRLIASVTSRPSFSGIDILLTSQWPQGVEHLSPVAPDVYEEEDLRSSMLVTKLAAALRPRYHFSANTGCHFERPPYRNSPLVARQPGNTTRFVGLSRCGNPSKLKYLFAFNIIPFKYLAPGQATEESAVTTEFPYTETLQELEIRKEQKKQKKPNDNIKGKQFFFDFASVEASSATDNEQGSSFRKRNRREHGGQEKKANYGPCWFCLSSPEVEKHLIVSISDNAYLSLTKGGLCDDHFLISSIGHVQSISAADGEIKEEVEQYKSCLKSYFEDQGKCVVFFERNYRTQHMQVHAVPLPADKAVNIRACFLQTAANHGFELMEVAEDVEISEVVNPGCPYFFAELPYGQKLLVLRMRQFPVHFAREALTHRDLLNCPEKVDWHNCALTVEEETQLALKFRDSFSKYDFNQVLLP</sequence>
<evidence type="ECO:0000313" key="7">
    <source>
        <dbReference type="EMBL" id="CDW54269.1"/>
    </source>
</evidence>
<gene>
    <name evidence="7" type="ORF">TTRE_0000253901</name>
</gene>
<dbReference type="CDD" id="cd07380">
    <property type="entry name" value="MPP_CWF19_N"/>
    <property type="match status" value="1"/>
</dbReference>
<comment type="similarity">
    <text evidence="2">Belongs to the GPATCH11 family.</text>
</comment>
<evidence type="ECO:0000313" key="8">
    <source>
        <dbReference type="Proteomes" id="UP000030665"/>
    </source>
</evidence>
<dbReference type="Pfam" id="PF04676">
    <property type="entry name" value="CwfJ_C_2"/>
    <property type="match status" value="1"/>
</dbReference>
<keyword evidence="8" id="KW-1185">Reference proteome</keyword>
<feature type="region of interest" description="Disordered" evidence="5">
    <location>
        <begin position="583"/>
        <end position="604"/>
    </location>
</feature>
<dbReference type="EMBL" id="HG805888">
    <property type="protein sequence ID" value="CDW54269.1"/>
    <property type="molecule type" value="Genomic_DNA"/>
</dbReference>
<evidence type="ECO:0000256" key="2">
    <source>
        <dbReference type="ARBA" id="ARBA00007140"/>
    </source>
</evidence>
<dbReference type="InterPro" id="IPR000467">
    <property type="entry name" value="G_patch_dom"/>
</dbReference>
<evidence type="ECO:0000259" key="6">
    <source>
        <dbReference type="PROSITE" id="PS50174"/>
    </source>
</evidence>
<dbReference type="Pfam" id="PF04677">
    <property type="entry name" value="CwfJ_C_1"/>
    <property type="match status" value="1"/>
</dbReference>
<dbReference type="GO" id="GO:0000398">
    <property type="term" value="P:mRNA splicing, via spliceosome"/>
    <property type="evidence" value="ECO:0007669"/>
    <property type="project" value="TreeGrafter"/>
</dbReference>
<dbReference type="PANTHER" id="PTHR12072:SF4">
    <property type="entry name" value="CWF19-LIKE PROTEIN 1"/>
    <property type="match status" value="1"/>
</dbReference>
<dbReference type="AlphaFoldDB" id="A0A077Z360"/>
<dbReference type="InterPro" id="IPR040194">
    <property type="entry name" value="Cwf19-like"/>
</dbReference>
<dbReference type="STRING" id="36087.A0A077Z360"/>
<evidence type="ECO:0000256" key="1">
    <source>
        <dbReference type="ARBA" id="ARBA00006795"/>
    </source>
</evidence>
<organism evidence="7 8">
    <name type="scientific">Trichuris trichiura</name>
    <name type="common">Whipworm</name>
    <name type="synonym">Trichocephalus trichiurus</name>
    <dbReference type="NCBI Taxonomy" id="36087"/>
    <lineage>
        <taxon>Eukaryota</taxon>
        <taxon>Metazoa</taxon>
        <taxon>Ecdysozoa</taxon>
        <taxon>Nematoda</taxon>
        <taxon>Enoplea</taxon>
        <taxon>Dorylaimia</taxon>
        <taxon>Trichinellida</taxon>
        <taxon>Trichuridae</taxon>
        <taxon>Trichuris</taxon>
    </lineage>
</organism>
<dbReference type="GO" id="GO:0003676">
    <property type="term" value="F:nucleic acid binding"/>
    <property type="evidence" value="ECO:0007669"/>
    <property type="project" value="InterPro"/>
</dbReference>
<dbReference type="SMART" id="SM00443">
    <property type="entry name" value="G_patch"/>
    <property type="match status" value="1"/>
</dbReference>
<dbReference type="InterPro" id="IPR025239">
    <property type="entry name" value="DUF4187"/>
</dbReference>
<name>A0A077Z360_TRITR</name>
<dbReference type="GO" id="GO:0071014">
    <property type="term" value="C:post-mRNA release spliceosomal complex"/>
    <property type="evidence" value="ECO:0007669"/>
    <property type="project" value="TreeGrafter"/>
</dbReference>
<dbReference type="Proteomes" id="UP000030665">
    <property type="component" value="Unassembled WGS sequence"/>
</dbReference>
<comment type="similarity">
    <text evidence="1">Belongs to the CWF19 family.</text>
</comment>
<dbReference type="Pfam" id="PF13821">
    <property type="entry name" value="DUF4187"/>
    <property type="match status" value="1"/>
</dbReference>
<dbReference type="InterPro" id="IPR006768">
    <property type="entry name" value="Cwf19-like_C_dom-1"/>
</dbReference>
<dbReference type="GO" id="GO:0061632">
    <property type="term" value="F:RNA lariat debranching enzyme activator activity"/>
    <property type="evidence" value="ECO:0007669"/>
    <property type="project" value="TreeGrafter"/>
</dbReference>
<dbReference type="PANTHER" id="PTHR12072">
    <property type="entry name" value="CWF19, CELL CYCLE CONTROL PROTEIN"/>
    <property type="match status" value="1"/>
</dbReference>
<proteinExistence type="inferred from homology"/>
<evidence type="ECO:0000256" key="4">
    <source>
        <dbReference type="ARBA" id="ARBA00030688"/>
    </source>
</evidence>
<evidence type="ECO:0000256" key="3">
    <source>
        <dbReference type="ARBA" id="ARBA00021978"/>
    </source>
</evidence>
<dbReference type="PROSITE" id="PS50174">
    <property type="entry name" value="G_PATCH"/>
    <property type="match status" value="1"/>
</dbReference>
<reference evidence="7" key="2">
    <citation type="submission" date="2014-03" db="EMBL/GenBank/DDBJ databases">
        <title>The whipworm genome and dual-species transcriptomics of an intimate host-pathogen interaction.</title>
        <authorList>
            <person name="Foth B.J."/>
            <person name="Tsai I.J."/>
            <person name="Reid A.J."/>
            <person name="Bancroft A.J."/>
            <person name="Nichol S."/>
            <person name="Tracey A."/>
            <person name="Holroyd N."/>
            <person name="Cotton J.A."/>
            <person name="Stanley E.J."/>
            <person name="Zarowiecki M."/>
            <person name="Liu J.Z."/>
            <person name="Huckvale T."/>
            <person name="Cooper P.J."/>
            <person name="Grencis R.K."/>
            <person name="Berriman M."/>
        </authorList>
    </citation>
    <scope>NUCLEOTIDE SEQUENCE [LARGE SCALE GENOMIC DNA]</scope>
</reference>
<reference evidence="7" key="1">
    <citation type="submission" date="2014-01" db="EMBL/GenBank/DDBJ databases">
        <authorList>
            <person name="Aslett M."/>
        </authorList>
    </citation>
    <scope>NUCLEOTIDE SEQUENCE</scope>
</reference>
<feature type="domain" description="G-patch" evidence="6">
    <location>
        <begin position="83"/>
        <end position="139"/>
    </location>
</feature>
<dbReference type="OrthoDB" id="444325at2759"/>
<protein>
    <recommendedName>
        <fullName evidence="3">G patch domain-containing protein 11</fullName>
    </recommendedName>
    <alternativeName>
        <fullName evidence="4">Coiled-coil domain-containing protein 75</fullName>
    </alternativeName>
</protein>
<dbReference type="InterPro" id="IPR006767">
    <property type="entry name" value="Cwf19-like_C_dom-2"/>
</dbReference>
<dbReference type="SMART" id="SM01173">
    <property type="entry name" value="DUF4187"/>
    <property type="match status" value="1"/>
</dbReference>